<dbReference type="Proteomes" id="UP000814140">
    <property type="component" value="Unassembled WGS sequence"/>
</dbReference>
<accession>A0ACB8T877</accession>
<evidence type="ECO:0000313" key="1">
    <source>
        <dbReference type="EMBL" id="KAI0064346.1"/>
    </source>
</evidence>
<name>A0ACB8T877_9AGAM</name>
<reference evidence="1" key="2">
    <citation type="journal article" date="2022" name="New Phytol.">
        <title>Evolutionary transition to the ectomycorrhizal habit in the genomes of a hyperdiverse lineage of mushroom-forming fungi.</title>
        <authorList>
            <person name="Looney B."/>
            <person name="Miyauchi S."/>
            <person name="Morin E."/>
            <person name="Drula E."/>
            <person name="Courty P.E."/>
            <person name="Kohler A."/>
            <person name="Kuo A."/>
            <person name="LaButti K."/>
            <person name="Pangilinan J."/>
            <person name="Lipzen A."/>
            <person name="Riley R."/>
            <person name="Andreopoulos W."/>
            <person name="He G."/>
            <person name="Johnson J."/>
            <person name="Nolan M."/>
            <person name="Tritt A."/>
            <person name="Barry K.W."/>
            <person name="Grigoriev I.V."/>
            <person name="Nagy L.G."/>
            <person name="Hibbett D."/>
            <person name="Henrissat B."/>
            <person name="Matheny P.B."/>
            <person name="Labbe J."/>
            <person name="Martin F.M."/>
        </authorList>
    </citation>
    <scope>NUCLEOTIDE SEQUENCE</scope>
    <source>
        <strain evidence="1">HHB10654</strain>
    </source>
</reference>
<protein>
    <submittedName>
        <fullName evidence="1">FMN-linked oxidoreductase</fullName>
    </submittedName>
</protein>
<proteinExistence type="predicted"/>
<reference evidence="1" key="1">
    <citation type="submission" date="2021-03" db="EMBL/GenBank/DDBJ databases">
        <authorList>
            <consortium name="DOE Joint Genome Institute"/>
            <person name="Ahrendt S."/>
            <person name="Looney B.P."/>
            <person name="Miyauchi S."/>
            <person name="Morin E."/>
            <person name="Drula E."/>
            <person name="Courty P.E."/>
            <person name="Chicoki N."/>
            <person name="Fauchery L."/>
            <person name="Kohler A."/>
            <person name="Kuo A."/>
            <person name="Labutti K."/>
            <person name="Pangilinan J."/>
            <person name="Lipzen A."/>
            <person name="Riley R."/>
            <person name="Andreopoulos W."/>
            <person name="He G."/>
            <person name="Johnson J."/>
            <person name="Barry K.W."/>
            <person name="Grigoriev I.V."/>
            <person name="Nagy L."/>
            <person name="Hibbett D."/>
            <person name="Henrissat B."/>
            <person name="Matheny P.B."/>
            <person name="Labbe J."/>
            <person name="Martin F."/>
        </authorList>
    </citation>
    <scope>NUCLEOTIDE SEQUENCE</scope>
    <source>
        <strain evidence="1">HHB10654</strain>
    </source>
</reference>
<comment type="caution">
    <text evidence="1">The sequence shown here is derived from an EMBL/GenBank/DDBJ whole genome shotgun (WGS) entry which is preliminary data.</text>
</comment>
<sequence length="369" mass="40706">MSASSPAVFQPIIVGEMTLKHRVVMAPLTRFRANGQHVMGPMSIQYYEQRAASAPGTFIIAEATVIAPNSGGFKNSSALWTDDQIAGWKKIVDTVHASGSFIYCQLWDTGAAGIPSVYREDGYPYVGAGDLLFEDHDERPRPLTIDEIQERVELYVTAARAAVFKAGFDGVELNALNGYLLDQFLQTNTNNRADEYGGSIENRIRFPLEVLDAIVAAVGAKRAAIRLSPWSRYQGMGMPNPVPTFRALVTRIRDTHPDLSYLHVVEPRIDGGSARASVDPGESNDFIREIWGPDRRLITAGGYTRQSGLETAERTGNLIAYGRYFIANPDLVRRLKEDAPLNKGNRATYYGSGPEGYVDYPFLGESSFR</sequence>
<evidence type="ECO:0000313" key="2">
    <source>
        <dbReference type="Proteomes" id="UP000814140"/>
    </source>
</evidence>
<organism evidence="1 2">
    <name type="scientific">Artomyces pyxidatus</name>
    <dbReference type="NCBI Taxonomy" id="48021"/>
    <lineage>
        <taxon>Eukaryota</taxon>
        <taxon>Fungi</taxon>
        <taxon>Dikarya</taxon>
        <taxon>Basidiomycota</taxon>
        <taxon>Agaricomycotina</taxon>
        <taxon>Agaricomycetes</taxon>
        <taxon>Russulales</taxon>
        <taxon>Auriscalpiaceae</taxon>
        <taxon>Artomyces</taxon>
    </lineage>
</organism>
<keyword evidence="2" id="KW-1185">Reference proteome</keyword>
<dbReference type="EMBL" id="MU277199">
    <property type="protein sequence ID" value="KAI0064346.1"/>
    <property type="molecule type" value="Genomic_DNA"/>
</dbReference>
<gene>
    <name evidence="1" type="ORF">BV25DRAFT_1800605</name>
</gene>